<dbReference type="RefSeq" id="XP_005651914.1">
    <property type="nucleotide sequence ID" value="XM_005651857.1"/>
</dbReference>
<dbReference type="EMBL" id="AGSI01000001">
    <property type="protein sequence ID" value="EIE27370.1"/>
    <property type="molecule type" value="Genomic_DNA"/>
</dbReference>
<dbReference type="InterPro" id="IPR013949">
    <property type="entry name" value="Utp6"/>
</dbReference>
<dbReference type="SUPFAM" id="SSF48452">
    <property type="entry name" value="TPR-like"/>
    <property type="match status" value="1"/>
</dbReference>
<accession>I0Z9Q1</accession>
<gene>
    <name evidence="3" type="ORF">COCSUDRAFT_11398</name>
</gene>
<dbReference type="PANTHER" id="PTHR23271">
    <property type="entry name" value="HEPATOCELLULAR CARCINOMA-ASSOCIATED ANTIGEN 66"/>
    <property type="match status" value="1"/>
</dbReference>
<sequence length="594" mass="64968">MGIPICACRYVQYESRLEELRKLRKDAMGLEGKRGLADHGMIRRIHFIYQRATQKFRGDMRLWSSWLQFCKDSGSTRKLSQVVTKALQLHPREASLWIHASAWEFEHNRNAGAARALMQRGLRMCPGSADLWAEYFRMELLYAHTLRTRRKILGIASAGGLAGDVEGVQAETPASAGEESEAAVQMVLNGAVATVVFKQATAELSKEAAIRKRFLDILSGFSFPGAASIAEAIYSSLEADFPTDAEAWDLRARRWLTQHPPEQPSASTSSPEEAAVAVYESGLAATQGEQMYDLYMAFLTEHLDKLAPAGGDSRISLPKLKGRSKELAKALLEKAASEGRASEALLLEWPRLALRFGRVKKALEAAARACQSCPGSAALWQQRLLLQAQQASAQGTDANRESAQALALEAVRSLPCSQAAELWIVGFRTLSSLSLPLDGLVNELVRVLSGSAKGRLRGGMGEAAAVAVQAVRDTSGLPAARQLYRRLLKIPPAGGSLMHAVLDMELGASAEEALSAAELDRVCALCMTLTTVWGCMQAAVDAYGSEDEDIWLKYVQNRMQQAKNVGDLHWRATKALTDPETFVQKYHDLQHAFV</sequence>
<feature type="domain" description="U3 small nucleolar RNA-associated protein 6 homolog C-terminal" evidence="2">
    <location>
        <begin position="274"/>
        <end position="392"/>
    </location>
</feature>
<dbReference type="STRING" id="574566.I0Z9Q1"/>
<comment type="caution">
    <text evidence="3">The sequence shown here is derived from an EMBL/GenBank/DDBJ whole genome shotgun (WGS) entry which is preliminary data.</text>
</comment>
<dbReference type="AlphaFoldDB" id="I0Z9Q1"/>
<dbReference type="OrthoDB" id="28112at2759"/>
<dbReference type="GO" id="GO:0034388">
    <property type="term" value="C:Pwp2p-containing subcomplex of 90S preribosome"/>
    <property type="evidence" value="ECO:0007669"/>
    <property type="project" value="TreeGrafter"/>
</dbReference>
<dbReference type="InterPro" id="IPR003107">
    <property type="entry name" value="HAT"/>
</dbReference>
<organism evidence="3 4">
    <name type="scientific">Coccomyxa subellipsoidea (strain C-169)</name>
    <name type="common">Green microalga</name>
    <dbReference type="NCBI Taxonomy" id="574566"/>
    <lineage>
        <taxon>Eukaryota</taxon>
        <taxon>Viridiplantae</taxon>
        <taxon>Chlorophyta</taxon>
        <taxon>core chlorophytes</taxon>
        <taxon>Trebouxiophyceae</taxon>
        <taxon>Trebouxiophyceae incertae sedis</taxon>
        <taxon>Coccomyxaceae</taxon>
        <taxon>Coccomyxa</taxon>
        <taxon>Coccomyxa subellipsoidea</taxon>
    </lineage>
</organism>
<dbReference type="GeneID" id="17045385"/>
<dbReference type="SMART" id="SM00386">
    <property type="entry name" value="HAT"/>
    <property type="match status" value="4"/>
</dbReference>
<dbReference type="InterPro" id="IPR056907">
    <property type="entry name" value="UTP6_C"/>
</dbReference>
<dbReference type="GO" id="GO:0030515">
    <property type="term" value="F:snoRNA binding"/>
    <property type="evidence" value="ECO:0007669"/>
    <property type="project" value="InterPro"/>
</dbReference>
<evidence type="ECO:0000313" key="4">
    <source>
        <dbReference type="Proteomes" id="UP000007264"/>
    </source>
</evidence>
<evidence type="ECO:0000259" key="2">
    <source>
        <dbReference type="Pfam" id="PF24892"/>
    </source>
</evidence>
<evidence type="ECO:0000313" key="3">
    <source>
        <dbReference type="EMBL" id="EIE27370.1"/>
    </source>
</evidence>
<dbReference type="PANTHER" id="PTHR23271:SF1">
    <property type="entry name" value="U3 SMALL NUCLEOLAR RNA-ASSOCIATED PROTEIN 6 HOMOLOG"/>
    <property type="match status" value="1"/>
</dbReference>
<dbReference type="Pfam" id="PF24892">
    <property type="entry name" value="UTP6_C"/>
    <property type="match status" value="1"/>
</dbReference>
<dbReference type="GO" id="GO:0032040">
    <property type="term" value="C:small-subunit processome"/>
    <property type="evidence" value="ECO:0007669"/>
    <property type="project" value="TreeGrafter"/>
</dbReference>
<reference evidence="3 4" key="1">
    <citation type="journal article" date="2012" name="Genome Biol.">
        <title>The genome of the polar eukaryotic microalga coccomyxa subellipsoidea reveals traits of cold adaptation.</title>
        <authorList>
            <person name="Blanc G."/>
            <person name="Agarkova I."/>
            <person name="Grimwood J."/>
            <person name="Kuo A."/>
            <person name="Brueggeman A."/>
            <person name="Dunigan D."/>
            <person name="Gurnon J."/>
            <person name="Ladunga I."/>
            <person name="Lindquist E."/>
            <person name="Lucas S."/>
            <person name="Pangilinan J."/>
            <person name="Proschold T."/>
            <person name="Salamov A."/>
            <person name="Schmutz J."/>
            <person name="Weeks D."/>
            <person name="Yamada T."/>
            <person name="Claverie J.M."/>
            <person name="Grigoriev I."/>
            <person name="Van Etten J."/>
            <person name="Lomsadze A."/>
            <person name="Borodovsky M."/>
        </authorList>
    </citation>
    <scope>NUCLEOTIDE SEQUENCE [LARGE SCALE GENOMIC DNA]</scope>
    <source>
        <strain evidence="3 4">C-169</strain>
    </source>
</reference>
<dbReference type="KEGG" id="csl:COCSUDRAFT_11398"/>
<dbReference type="InterPro" id="IPR011990">
    <property type="entry name" value="TPR-like_helical_dom_sf"/>
</dbReference>
<keyword evidence="4" id="KW-1185">Reference proteome</keyword>
<dbReference type="GO" id="GO:0000462">
    <property type="term" value="P:maturation of SSU-rRNA from tricistronic rRNA transcript (SSU-rRNA, 5.8S rRNA, LSU-rRNA)"/>
    <property type="evidence" value="ECO:0007669"/>
    <property type="project" value="InterPro"/>
</dbReference>
<evidence type="ECO:0000256" key="1">
    <source>
        <dbReference type="ARBA" id="ARBA00010734"/>
    </source>
</evidence>
<proteinExistence type="inferred from homology"/>
<comment type="similarity">
    <text evidence="1">Belongs to the UTP6 family.</text>
</comment>
<protein>
    <recommendedName>
        <fullName evidence="2">U3 small nucleolar RNA-associated protein 6 homolog C-terminal domain-containing protein</fullName>
    </recommendedName>
</protein>
<dbReference type="Proteomes" id="UP000007264">
    <property type="component" value="Unassembled WGS sequence"/>
</dbReference>
<name>I0Z9Q1_COCSC</name>
<dbReference type="eggNOG" id="KOG2396">
    <property type="taxonomic scope" value="Eukaryota"/>
</dbReference>
<dbReference type="Gene3D" id="1.25.40.10">
    <property type="entry name" value="Tetratricopeptide repeat domain"/>
    <property type="match status" value="2"/>
</dbReference>